<feature type="domain" description="YjiS-like" evidence="2">
    <location>
        <begin position="29"/>
        <end position="64"/>
    </location>
</feature>
<dbReference type="InterPro" id="IPR009506">
    <property type="entry name" value="YjiS-like"/>
</dbReference>
<sequence>MLHLRPDPAVAALRRAAADAAFLSLGRALLALWAAAGRRMRGRALLARLDDRMLKDAGLSRADAWAEARKPFWRA</sequence>
<evidence type="ECO:0000259" key="2">
    <source>
        <dbReference type="Pfam" id="PF06568"/>
    </source>
</evidence>
<proteinExistence type="predicted"/>
<evidence type="ECO:0000313" key="4">
    <source>
        <dbReference type="Proteomes" id="UP000078428"/>
    </source>
</evidence>
<organism evidence="3 4">
    <name type="scientific">Paramagnetospirillum marisnigri</name>
    <dbReference type="NCBI Taxonomy" id="1285242"/>
    <lineage>
        <taxon>Bacteria</taxon>
        <taxon>Pseudomonadati</taxon>
        <taxon>Pseudomonadota</taxon>
        <taxon>Alphaproteobacteria</taxon>
        <taxon>Rhodospirillales</taxon>
        <taxon>Magnetospirillaceae</taxon>
        <taxon>Paramagnetospirillum</taxon>
    </lineage>
</organism>
<keyword evidence="1" id="KW-0472">Membrane</keyword>
<name>A0A178MP11_9PROT</name>
<feature type="transmembrane region" description="Helical" evidence="1">
    <location>
        <begin position="20"/>
        <end position="36"/>
    </location>
</feature>
<dbReference type="EMBL" id="LWQT01000057">
    <property type="protein sequence ID" value="OAN49868.1"/>
    <property type="molecule type" value="Genomic_DNA"/>
</dbReference>
<accession>A0A178MP11</accession>
<dbReference type="Proteomes" id="UP000078428">
    <property type="component" value="Unassembled WGS sequence"/>
</dbReference>
<dbReference type="AlphaFoldDB" id="A0A178MP11"/>
<dbReference type="RefSeq" id="WP_068493027.1">
    <property type="nucleotide sequence ID" value="NZ_LWQT01000057.1"/>
</dbReference>
<reference evidence="3 4" key="1">
    <citation type="submission" date="2016-04" db="EMBL/GenBank/DDBJ databases">
        <title>Draft genome sequence of freshwater magnetotactic bacteria Magnetospirillum marisnigri SP-1 and Magnetospirillum moscoviense BB-1.</title>
        <authorList>
            <person name="Koziaeva V."/>
            <person name="Dziuba M.V."/>
            <person name="Ivanov T.M."/>
            <person name="Kuznetsov B."/>
            <person name="Grouzdev D.S."/>
        </authorList>
    </citation>
    <scope>NUCLEOTIDE SEQUENCE [LARGE SCALE GENOMIC DNA]</scope>
    <source>
        <strain evidence="3 4">SP-1</strain>
    </source>
</reference>
<keyword evidence="4" id="KW-1185">Reference proteome</keyword>
<comment type="caution">
    <text evidence="3">The sequence shown here is derived from an EMBL/GenBank/DDBJ whole genome shotgun (WGS) entry which is preliminary data.</text>
</comment>
<dbReference type="Pfam" id="PF06568">
    <property type="entry name" value="YjiS-like"/>
    <property type="match status" value="1"/>
</dbReference>
<gene>
    <name evidence="3" type="ORF">A6A04_18670</name>
</gene>
<evidence type="ECO:0000256" key="1">
    <source>
        <dbReference type="SAM" id="Phobius"/>
    </source>
</evidence>
<protein>
    <recommendedName>
        <fullName evidence="2">YjiS-like domain-containing protein</fullName>
    </recommendedName>
</protein>
<keyword evidence="1" id="KW-1133">Transmembrane helix</keyword>
<dbReference type="STRING" id="1285242.A6A04_18670"/>
<evidence type="ECO:0000313" key="3">
    <source>
        <dbReference type="EMBL" id="OAN49868.1"/>
    </source>
</evidence>
<keyword evidence="1" id="KW-0812">Transmembrane</keyword>